<evidence type="ECO:0000313" key="2">
    <source>
        <dbReference type="EMBL" id="TRM63010.1"/>
    </source>
</evidence>
<dbReference type="EMBL" id="VDMD01000011">
    <property type="protein sequence ID" value="TRM63010.1"/>
    <property type="molecule type" value="Genomic_DNA"/>
</dbReference>
<proteinExistence type="predicted"/>
<reference evidence="2 3" key="1">
    <citation type="journal article" date="2019" name="New Phytol.">
        <title>Comparative genomics reveals unique wood-decay strategies and fruiting body development in the Schizophyllaceae.</title>
        <authorList>
            <person name="Almasi E."/>
            <person name="Sahu N."/>
            <person name="Krizsan K."/>
            <person name="Balint B."/>
            <person name="Kovacs G.M."/>
            <person name="Kiss B."/>
            <person name="Cseklye J."/>
            <person name="Drula E."/>
            <person name="Henrissat B."/>
            <person name="Nagy I."/>
            <person name="Chovatia M."/>
            <person name="Adam C."/>
            <person name="LaButti K."/>
            <person name="Lipzen A."/>
            <person name="Riley R."/>
            <person name="Grigoriev I.V."/>
            <person name="Nagy L.G."/>
        </authorList>
    </citation>
    <scope>NUCLEOTIDE SEQUENCE [LARGE SCALE GENOMIC DNA]</scope>
    <source>
        <strain evidence="2 3">NL-1724</strain>
    </source>
</reference>
<feature type="region of interest" description="Disordered" evidence="1">
    <location>
        <begin position="508"/>
        <end position="547"/>
    </location>
</feature>
<gene>
    <name evidence="2" type="ORF">BD626DRAFT_569573</name>
</gene>
<protein>
    <submittedName>
        <fullName evidence="2">Uncharacterized protein</fullName>
    </submittedName>
</protein>
<evidence type="ECO:0000256" key="1">
    <source>
        <dbReference type="SAM" id="MobiDB-lite"/>
    </source>
</evidence>
<organism evidence="2 3">
    <name type="scientific">Schizophyllum amplum</name>
    <dbReference type="NCBI Taxonomy" id="97359"/>
    <lineage>
        <taxon>Eukaryota</taxon>
        <taxon>Fungi</taxon>
        <taxon>Dikarya</taxon>
        <taxon>Basidiomycota</taxon>
        <taxon>Agaricomycotina</taxon>
        <taxon>Agaricomycetes</taxon>
        <taxon>Agaricomycetidae</taxon>
        <taxon>Agaricales</taxon>
        <taxon>Schizophyllaceae</taxon>
        <taxon>Schizophyllum</taxon>
    </lineage>
</organism>
<comment type="caution">
    <text evidence="2">The sequence shown here is derived from an EMBL/GenBank/DDBJ whole genome shotgun (WGS) entry which is preliminary data.</text>
</comment>
<dbReference type="Proteomes" id="UP000320762">
    <property type="component" value="Unassembled WGS sequence"/>
</dbReference>
<keyword evidence="3" id="KW-1185">Reference proteome</keyword>
<accession>A0A550CDY3</accession>
<dbReference type="AlphaFoldDB" id="A0A550CDY3"/>
<feature type="compositionally biased region" description="Basic and acidic residues" evidence="1">
    <location>
        <begin position="523"/>
        <end position="547"/>
    </location>
</feature>
<dbReference type="OrthoDB" id="2799179at2759"/>
<dbReference type="STRING" id="97359.A0A550CDY3"/>
<name>A0A550CDY3_9AGAR</name>
<sequence>MNISARTAACVNCLMRASAGGGGSVGSSDLLRSRGELQASGSWEYGLPQRQVDMEGYRAPGRVHSNRQRHDLIPPFVFLHDGGEASDGGASNHAASVHAEGGATTKHLYLHVFDYDEDALNHFFDDFDADRLWSLHLCAENIIYRVRDILPTATQLQTLDLARLCYKTINYLGSREYTPYEPLPAFPTLSCQPRVLQFCSRFDEIYDARLCANRMRATRFSFATLLAQLDVSQIERVEVGAEALSLPIAAAYTWAALRELVITGCWLHPQDDPGAFEDPGSGTPASIFAHVHIGTLLVAAPRLSVLRPRDDDTAARLGTAIRTLDTFELYNPTATDGLYAHLPPTLRALSLLAYPHCTTKVDEHPALPAGIIIASPPQRVLLAPVELMRILSVTALPDLRDLRLSFRDLADMRLCEFIAKAFPRLELLELHAEAGARVPWHAQELSACARALAPLLRLRTLRLNTFRSALTVEAWRQFQSRDTAEAPEQRARAGITLPDIVRALSGRVDGSGGWGTGDAPPAGERHAEDTGPAGERHAGERYAGERHAGERHADWGCRWPALHEVWLPQSRREVGRWDAATWYREWGVYSVRRDEDGFVDLHKSGPNVPIEEDDLKTWGS</sequence>
<evidence type="ECO:0000313" key="3">
    <source>
        <dbReference type="Proteomes" id="UP000320762"/>
    </source>
</evidence>